<dbReference type="PROSITE" id="PS51724">
    <property type="entry name" value="SPOR"/>
    <property type="match status" value="1"/>
</dbReference>
<evidence type="ECO:0000256" key="3">
    <source>
        <dbReference type="SAM" id="MobiDB-lite"/>
    </source>
</evidence>
<dbReference type="Gene3D" id="1.10.530.10">
    <property type="match status" value="1"/>
</dbReference>
<dbReference type="CDD" id="cd00254">
    <property type="entry name" value="LT-like"/>
    <property type="match status" value="1"/>
</dbReference>
<comment type="similarity">
    <text evidence="1">Belongs to the transglycosylase Slt family.</text>
</comment>
<dbReference type="InterPro" id="IPR008258">
    <property type="entry name" value="Transglycosylase_SLT_dom_1"/>
</dbReference>
<feature type="compositionally biased region" description="Polar residues" evidence="3">
    <location>
        <begin position="1"/>
        <end position="15"/>
    </location>
</feature>
<protein>
    <submittedName>
        <fullName evidence="5">Lytic transglycosylase domain-containing protein</fullName>
    </submittedName>
</protein>
<evidence type="ECO:0000259" key="4">
    <source>
        <dbReference type="PROSITE" id="PS51724"/>
    </source>
</evidence>
<feature type="compositionally biased region" description="Pro residues" evidence="3">
    <location>
        <begin position="317"/>
        <end position="334"/>
    </location>
</feature>
<dbReference type="SUPFAM" id="SSF53955">
    <property type="entry name" value="Lysozyme-like"/>
    <property type="match status" value="1"/>
</dbReference>
<evidence type="ECO:0000313" key="5">
    <source>
        <dbReference type="EMBL" id="MBC4015021.1"/>
    </source>
</evidence>
<evidence type="ECO:0000256" key="2">
    <source>
        <dbReference type="ARBA" id="ARBA00009387"/>
    </source>
</evidence>
<dbReference type="GO" id="GO:0042834">
    <property type="term" value="F:peptidoglycan binding"/>
    <property type="evidence" value="ECO:0007669"/>
    <property type="project" value="InterPro"/>
</dbReference>
<evidence type="ECO:0000313" key="6">
    <source>
        <dbReference type="Proteomes" id="UP000600101"/>
    </source>
</evidence>
<dbReference type="InterPro" id="IPR007730">
    <property type="entry name" value="SPOR-like_dom"/>
</dbReference>
<proteinExistence type="inferred from homology"/>
<dbReference type="AlphaFoldDB" id="A0A9X0QW62"/>
<dbReference type="PANTHER" id="PTHR37423:SF2">
    <property type="entry name" value="MEMBRANE-BOUND LYTIC MUREIN TRANSGLYCOSYLASE C"/>
    <property type="match status" value="1"/>
</dbReference>
<feature type="region of interest" description="Disordered" evidence="3">
    <location>
        <begin position="1"/>
        <end position="24"/>
    </location>
</feature>
<accession>A0A9X0QW62</accession>
<sequence length="487" mass="50990">MPKGRSTGQQTTHVASQAGRRPARRFGQPAMLLSTLALLAACGQQAAQHRGPGGHVAVTHGNYNRPSSYNPPGPSHDPWGPWIRDASRRFDVPERWIREVMRQESAGRVGATSPVGAMGLMQVMPGTYRELQARYGLGSDPYHPYDSIMAGTAYIREMYDLYGSPAFLAAYNAGPRRLEDYLWNSRGLPAETRNYVARIGPNIVSSHPSRRAAPEIYAAAEIPLRIPAGPRRMDSATMLALREQRQALDPGVQMAQLPPGPVVRMDPIPDGSTTPPPVQVASLGDSIPLGGSVVRMDPIPDGSTPEGAARIAEADAPEPPPRSVAAPALPPPRAPATSHPTRLASAALPPPVPRGAAARAAPVTTPRQAFASAPAAPSRSGIGFMGTAHAATPPATLRQAVARPAAAPAGGWAVQVGAFARQDQARGAASSAAGAAGGRAQVQPVVQGRTTLYRARVTGLTQPAAQATCDRLRRSGACMVLSPDVQG</sequence>
<name>A0A9X0QW62_9PROT</name>
<comment type="caution">
    <text evidence="5">The sequence shown here is derived from an EMBL/GenBank/DDBJ whole genome shotgun (WGS) entry which is preliminary data.</text>
</comment>
<feature type="region of interest" description="Disordered" evidence="3">
    <location>
        <begin position="48"/>
        <end position="76"/>
    </location>
</feature>
<gene>
    <name evidence="5" type="ORF">H7965_06755</name>
</gene>
<dbReference type="PANTHER" id="PTHR37423">
    <property type="entry name" value="SOLUBLE LYTIC MUREIN TRANSGLYCOSYLASE-RELATED"/>
    <property type="match status" value="1"/>
</dbReference>
<dbReference type="Gene3D" id="3.30.70.1070">
    <property type="entry name" value="Sporulation related repeat"/>
    <property type="match status" value="1"/>
</dbReference>
<keyword evidence="6" id="KW-1185">Reference proteome</keyword>
<dbReference type="Proteomes" id="UP000600101">
    <property type="component" value="Unassembled WGS sequence"/>
</dbReference>
<dbReference type="EMBL" id="JACOMF010000005">
    <property type="protein sequence ID" value="MBC4015021.1"/>
    <property type="molecule type" value="Genomic_DNA"/>
</dbReference>
<feature type="domain" description="SPOR" evidence="4">
    <location>
        <begin position="406"/>
        <end position="487"/>
    </location>
</feature>
<dbReference type="InterPro" id="IPR023346">
    <property type="entry name" value="Lysozyme-like_dom_sf"/>
</dbReference>
<evidence type="ECO:0000256" key="1">
    <source>
        <dbReference type="ARBA" id="ARBA00007734"/>
    </source>
</evidence>
<feature type="region of interest" description="Disordered" evidence="3">
    <location>
        <begin position="259"/>
        <end position="378"/>
    </location>
</feature>
<dbReference type="Pfam" id="PF01464">
    <property type="entry name" value="SLT"/>
    <property type="match status" value="1"/>
</dbReference>
<organism evidence="5 6">
    <name type="scientific">Siccirubricoccus deserti</name>
    <dbReference type="NCBI Taxonomy" id="2013562"/>
    <lineage>
        <taxon>Bacteria</taxon>
        <taxon>Pseudomonadati</taxon>
        <taxon>Pseudomonadota</taxon>
        <taxon>Alphaproteobacteria</taxon>
        <taxon>Acetobacterales</taxon>
        <taxon>Roseomonadaceae</taxon>
        <taxon>Siccirubricoccus</taxon>
    </lineage>
</organism>
<reference evidence="5" key="1">
    <citation type="submission" date="2020-08" db="EMBL/GenBank/DDBJ databases">
        <authorList>
            <person name="Hu Y."/>
            <person name="Nguyen S.V."/>
            <person name="Li F."/>
            <person name="Fanning S."/>
        </authorList>
    </citation>
    <scope>NUCLEOTIDE SEQUENCE</scope>
    <source>
        <strain evidence="5">SYSU D8009</strain>
    </source>
</reference>
<feature type="compositionally biased region" description="Low complexity" evidence="3">
    <location>
        <begin position="354"/>
        <end position="378"/>
    </location>
</feature>
<dbReference type="Pfam" id="PF05036">
    <property type="entry name" value="SPOR"/>
    <property type="match status" value="1"/>
</dbReference>
<comment type="similarity">
    <text evidence="2">Belongs to the virb1 family.</text>
</comment>
<dbReference type="InterPro" id="IPR036680">
    <property type="entry name" value="SPOR-like_sf"/>
</dbReference>